<name>H6NDW1_9BACL</name>
<gene>
    <name evidence="2" type="ORF">PM3016_5460</name>
</gene>
<proteinExistence type="predicted"/>
<dbReference type="RefSeq" id="WP_014371596.1">
    <property type="nucleotide sequence ID" value="NC_016935.1"/>
</dbReference>
<protein>
    <recommendedName>
        <fullName evidence="1">DUF6906 domain-containing protein</fullName>
    </recommendedName>
</protein>
<sequence>MKQGTRPTRRQKIVIAKVKLNPENWLVERETPEELVIMHRNTSTVKRIWKGA</sequence>
<evidence type="ECO:0000313" key="3">
    <source>
        <dbReference type="Proteomes" id="UP000007523"/>
    </source>
</evidence>
<feature type="domain" description="DUF6906" evidence="1">
    <location>
        <begin position="1"/>
        <end position="50"/>
    </location>
</feature>
<dbReference type="Pfam" id="PF21847">
    <property type="entry name" value="DUF6906"/>
    <property type="match status" value="1"/>
</dbReference>
<dbReference type="HOGENOM" id="CLU_196134_1_0_9"/>
<dbReference type="STRING" id="1116391.PM3016_5460"/>
<dbReference type="Proteomes" id="UP000007523">
    <property type="component" value="Chromosome"/>
</dbReference>
<reference evidence="2 3" key="1">
    <citation type="journal article" date="2012" name="J. Bacteriol.">
        <title>Complete Genome Sequence of Paenibacillus mucilaginosus 3016, a Bacterium Functional as Microbial Fertilizer.</title>
        <authorList>
            <person name="Ma M."/>
            <person name="Wang Z."/>
            <person name="Li L."/>
            <person name="Jiang X."/>
            <person name="Guan D."/>
            <person name="Cao F."/>
            <person name="Chen H."/>
            <person name="Wang X."/>
            <person name="Shen D."/>
            <person name="Du B."/>
            <person name="Li J."/>
        </authorList>
    </citation>
    <scope>NUCLEOTIDE SEQUENCE [LARGE SCALE GENOMIC DNA]</scope>
    <source>
        <strain evidence="2 3">3016</strain>
    </source>
</reference>
<keyword evidence="3" id="KW-1185">Reference proteome</keyword>
<evidence type="ECO:0000313" key="2">
    <source>
        <dbReference type="EMBL" id="AFC32160.1"/>
    </source>
</evidence>
<evidence type="ECO:0000259" key="1">
    <source>
        <dbReference type="Pfam" id="PF21847"/>
    </source>
</evidence>
<dbReference type="AlphaFoldDB" id="H6NDW1"/>
<accession>H6NDW1</accession>
<dbReference type="InterPro" id="IPR054201">
    <property type="entry name" value="DUF6906"/>
</dbReference>
<dbReference type="KEGG" id="pmq:PM3016_5460"/>
<dbReference type="EMBL" id="CP003235">
    <property type="protein sequence ID" value="AFC32160.1"/>
    <property type="molecule type" value="Genomic_DNA"/>
</dbReference>
<organism evidence="2 3">
    <name type="scientific">Paenibacillus mucilaginosus 3016</name>
    <dbReference type="NCBI Taxonomy" id="1116391"/>
    <lineage>
        <taxon>Bacteria</taxon>
        <taxon>Bacillati</taxon>
        <taxon>Bacillota</taxon>
        <taxon>Bacilli</taxon>
        <taxon>Bacillales</taxon>
        <taxon>Paenibacillaceae</taxon>
        <taxon>Paenibacillus</taxon>
    </lineage>
</organism>